<feature type="region of interest" description="Disordered" evidence="1">
    <location>
        <begin position="123"/>
        <end position="241"/>
    </location>
</feature>
<comment type="caution">
    <text evidence="2">The sequence shown here is derived from an EMBL/GenBank/DDBJ whole genome shotgun (WGS) entry which is preliminary data.</text>
</comment>
<dbReference type="Proteomes" id="UP001642464">
    <property type="component" value="Unassembled WGS sequence"/>
</dbReference>
<feature type="non-terminal residue" evidence="2">
    <location>
        <position position="1"/>
    </location>
</feature>
<evidence type="ECO:0000313" key="3">
    <source>
        <dbReference type="Proteomes" id="UP001642464"/>
    </source>
</evidence>
<keyword evidence="3" id="KW-1185">Reference proteome</keyword>
<reference evidence="2 3" key="1">
    <citation type="submission" date="2024-02" db="EMBL/GenBank/DDBJ databases">
        <authorList>
            <person name="Chen Y."/>
            <person name="Shah S."/>
            <person name="Dougan E. K."/>
            <person name="Thang M."/>
            <person name="Chan C."/>
        </authorList>
    </citation>
    <scope>NUCLEOTIDE SEQUENCE [LARGE SCALE GENOMIC DNA]</scope>
</reference>
<proteinExistence type="predicted"/>
<dbReference type="EMBL" id="CAXAMM010032524">
    <property type="protein sequence ID" value="CAK9069863.1"/>
    <property type="molecule type" value="Genomic_DNA"/>
</dbReference>
<accession>A0ABP0P2I9</accession>
<name>A0ABP0P2I9_9DINO</name>
<protein>
    <submittedName>
        <fullName evidence="2">Uncharacterized protein</fullName>
    </submittedName>
</protein>
<feature type="compositionally biased region" description="Basic residues" evidence="1">
    <location>
        <begin position="140"/>
        <end position="159"/>
    </location>
</feature>
<evidence type="ECO:0000256" key="1">
    <source>
        <dbReference type="SAM" id="MobiDB-lite"/>
    </source>
</evidence>
<gene>
    <name evidence="2" type="ORF">SCF082_LOCUS34887</name>
</gene>
<sequence>AGQLNVLCFSAYVLNFVGVEEYFLVLDEHYWGTMDLITFLAKQYGADDGEIEQLLLLDKTPKKETSSHAQAEFARQVFDELDQNEKSDFNQFGEKEESKSEFAEKNRKWKAWLEAKIAKTKARKEELKQKRAAKAAAKGLPKKRGRPKGKAAAEKKRKLDSHDEESDDGDDNDDGSRPDSPDKGPVSKAPDEHEAAMNVDAGEEIAEPAVAEPMGELESEAVECAAEPGASDAPMSDPQEPAFVDEESKHVELPVAFEDHERQRRAHVEVGPREPRTMSTPAEIMALITPCSKFAITINKQDHRFRVQTKMKSDRFIPPYSGAWFSRSFKSSCWKVALKEIHEHLWDKWSLVRDLVPCEIAEQRPGEVPEDVLKAMAPVIEALPGPVKYPK</sequence>
<evidence type="ECO:0000313" key="2">
    <source>
        <dbReference type="EMBL" id="CAK9069863.1"/>
    </source>
</evidence>
<organism evidence="2 3">
    <name type="scientific">Durusdinium trenchii</name>
    <dbReference type="NCBI Taxonomy" id="1381693"/>
    <lineage>
        <taxon>Eukaryota</taxon>
        <taxon>Sar</taxon>
        <taxon>Alveolata</taxon>
        <taxon>Dinophyceae</taxon>
        <taxon>Suessiales</taxon>
        <taxon>Symbiodiniaceae</taxon>
        <taxon>Durusdinium</taxon>
    </lineage>
</organism>
<feature type="compositionally biased region" description="Acidic residues" evidence="1">
    <location>
        <begin position="162"/>
        <end position="173"/>
    </location>
</feature>